<dbReference type="CDD" id="cd03225">
    <property type="entry name" value="ABC_cobalt_CbiO_domain1"/>
    <property type="match status" value="1"/>
</dbReference>
<evidence type="ECO:0000256" key="2">
    <source>
        <dbReference type="ARBA" id="ARBA00005417"/>
    </source>
</evidence>
<dbReference type="InterPro" id="IPR015856">
    <property type="entry name" value="ABC_transpr_CbiO/EcfA_su"/>
</dbReference>
<keyword evidence="5" id="KW-0677">Repeat</keyword>
<comment type="similarity">
    <text evidence="2">Belongs to the ABC transporter superfamily.</text>
</comment>
<comment type="function">
    <text evidence="10">Probably part of an ABC transporter complex. Responsible for energy coupling to the transport system.</text>
</comment>
<keyword evidence="7" id="KW-0067">ATP-binding</keyword>
<comment type="subcellular location">
    <subcellularLocation>
        <location evidence="1">Cell membrane</location>
        <topology evidence="1">Peripheral membrane protein</topology>
    </subcellularLocation>
</comment>
<protein>
    <submittedName>
        <fullName evidence="12">ABC transporter</fullName>
    </submittedName>
</protein>
<dbReference type="GO" id="GO:0016887">
    <property type="term" value="F:ATP hydrolysis activity"/>
    <property type="evidence" value="ECO:0007669"/>
    <property type="project" value="InterPro"/>
</dbReference>
<dbReference type="PROSITE" id="PS00211">
    <property type="entry name" value="ABC_TRANSPORTER_1"/>
    <property type="match status" value="1"/>
</dbReference>
<proteinExistence type="inferred from homology"/>
<dbReference type="SMART" id="SM00382">
    <property type="entry name" value="AAA"/>
    <property type="match status" value="2"/>
</dbReference>
<dbReference type="GO" id="GO:0043190">
    <property type="term" value="C:ATP-binding cassette (ABC) transporter complex"/>
    <property type="evidence" value="ECO:0007669"/>
    <property type="project" value="TreeGrafter"/>
</dbReference>
<feature type="domain" description="ABC transporter" evidence="11">
    <location>
        <begin position="272"/>
        <end position="496"/>
    </location>
</feature>
<evidence type="ECO:0000256" key="8">
    <source>
        <dbReference type="ARBA" id="ARBA00022967"/>
    </source>
</evidence>
<sequence length="504" mass="56292">MIECRDVSFSYPASGLPDSEKQAEGALKHISCTIEDGSFVLLCGTSGCGKTTMTRLFNGLIPHYHEGTYTGSVYLDGKDTRDLSLFDISLKVGSVFQNPRSQFFNVDTTSELAFGPENHGMAEDIVRERVKRVAAQLKLEPLLDRSIFSLSGGEKQKIACGSAAAIDPDVYVLDEPSSNLDTYAIADFRQLLFALKSQGKTIIISEHRLYYLSGLFDRVLYLKDGEIEGDYTAEEFCRLSAKQREEMGLRPLELAGLSEVEGPPQRINEAVWTIKNVSFAYKHESETLHITETTFPSGSATAIIGHNGAGKSTFARCLCGLEKHFKGTVQDRSKIYSRKERLKLCYMVMQDVNHQLFTESVLDEILLSMGTEDKQRAREILKEMDLLPYEDCHPMGLSGGQKQRVAVASAIASERPLILFDEPTSGLDLFHMRQVASVVNQVADTGRTALVVTHDPEFILRCCNYVLHLENGQIQESYSIENNDGRNRLLKFFLNDMEKEVSTE</sequence>
<dbReference type="InterPro" id="IPR027417">
    <property type="entry name" value="P-loop_NTPase"/>
</dbReference>
<feature type="domain" description="ABC transporter" evidence="11">
    <location>
        <begin position="2"/>
        <end position="249"/>
    </location>
</feature>
<evidence type="ECO:0000256" key="4">
    <source>
        <dbReference type="ARBA" id="ARBA00022475"/>
    </source>
</evidence>
<name>A0A916Q552_9FIRM</name>
<evidence type="ECO:0000256" key="9">
    <source>
        <dbReference type="ARBA" id="ARBA00023136"/>
    </source>
</evidence>
<evidence type="ECO:0000256" key="10">
    <source>
        <dbReference type="ARBA" id="ARBA00025157"/>
    </source>
</evidence>
<evidence type="ECO:0000259" key="11">
    <source>
        <dbReference type="PROSITE" id="PS50893"/>
    </source>
</evidence>
<dbReference type="Pfam" id="PF00005">
    <property type="entry name" value="ABC_tran"/>
    <property type="match status" value="2"/>
</dbReference>
<evidence type="ECO:0000256" key="7">
    <source>
        <dbReference type="ARBA" id="ARBA00022840"/>
    </source>
</evidence>
<evidence type="ECO:0000256" key="6">
    <source>
        <dbReference type="ARBA" id="ARBA00022741"/>
    </source>
</evidence>
<dbReference type="CDD" id="cd03226">
    <property type="entry name" value="ABC_cobalt_CbiO_domain2"/>
    <property type="match status" value="1"/>
</dbReference>
<dbReference type="GO" id="GO:0042626">
    <property type="term" value="F:ATPase-coupled transmembrane transporter activity"/>
    <property type="evidence" value="ECO:0007669"/>
    <property type="project" value="TreeGrafter"/>
</dbReference>
<dbReference type="Proteomes" id="UP000613208">
    <property type="component" value="Unassembled WGS sequence"/>
</dbReference>
<keyword evidence="9" id="KW-0472">Membrane</keyword>
<evidence type="ECO:0000313" key="12">
    <source>
        <dbReference type="EMBL" id="GFO84482.1"/>
    </source>
</evidence>
<gene>
    <name evidence="12" type="ORF">ANBU17_08290</name>
</gene>
<evidence type="ECO:0000256" key="1">
    <source>
        <dbReference type="ARBA" id="ARBA00004202"/>
    </source>
</evidence>
<keyword evidence="3" id="KW-0813">Transport</keyword>
<dbReference type="SUPFAM" id="SSF52540">
    <property type="entry name" value="P-loop containing nucleoside triphosphate hydrolases"/>
    <property type="match status" value="2"/>
</dbReference>
<keyword evidence="8" id="KW-1278">Translocase</keyword>
<keyword evidence="13" id="KW-1185">Reference proteome</keyword>
<dbReference type="EMBL" id="BLYI01000023">
    <property type="protein sequence ID" value="GFO84482.1"/>
    <property type="molecule type" value="Genomic_DNA"/>
</dbReference>
<keyword evidence="6" id="KW-0547">Nucleotide-binding</keyword>
<dbReference type="InterPro" id="IPR050095">
    <property type="entry name" value="ECF_ABC_transporter_ATP-bd"/>
</dbReference>
<dbReference type="AlphaFoldDB" id="A0A916Q552"/>
<evidence type="ECO:0000256" key="5">
    <source>
        <dbReference type="ARBA" id="ARBA00022737"/>
    </source>
</evidence>
<dbReference type="Gene3D" id="3.40.50.300">
    <property type="entry name" value="P-loop containing nucleotide triphosphate hydrolases"/>
    <property type="match status" value="2"/>
</dbReference>
<accession>A0A916Q552</accession>
<dbReference type="RefSeq" id="WP_201310215.1">
    <property type="nucleotide sequence ID" value="NZ_BLYI01000023.1"/>
</dbReference>
<dbReference type="PANTHER" id="PTHR43553">
    <property type="entry name" value="HEAVY METAL TRANSPORTER"/>
    <property type="match status" value="1"/>
</dbReference>
<comment type="caution">
    <text evidence="12">The sequence shown here is derived from an EMBL/GenBank/DDBJ whole genome shotgun (WGS) entry which is preliminary data.</text>
</comment>
<dbReference type="PROSITE" id="PS50893">
    <property type="entry name" value="ABC_TRANSPORTER_2"/>
    <property type="match status" value="2"/>
</dbReference>
<dbReference type="GO" id="GO:0005524">
    <property type="term" value="F:ATP binding"/>
    <property type="evidence" value="ECO:0007669"/>
    <property type="project" value="UniProtKB-KW"/>
</dbReference>
<keyword evidence="4" id="KW-1003">Cell membrane</keyword>
<dbReference type="InterPro" id="IPR003593">
    <property type="entry name" value="AAA+_ATPase"/>
</dbReference>
<evidence type="ECO:0000313" key="13">
    <source>
        <dbReference type="Proteomes" id="UP000613208"/>
    </source>
</evidence>
<evidence type="ECO:0000256" key="3">
    <source>
        <dbReference type="ARBA" id="ARBA00022448"/>
    </source>
</evidence>
<dbReference type="PANTHER" id="PTHR43553:SF23">
    <property type="entry name" value="ABC TRANSPORTER ATP-BINDING COMPONENT"/>
    <property type="match status" value="1"/>
</dbReference>
<reference evidence="12" key="1">
    <citation type="submission" date="2020-06" db="EMBL/GenBank/DDBJ databases">
        <title>Characterization of fructooligosaccharide metabolism and fructooligosaccharide-degrading enzymes in human commensal butyrate producers.</title>
        <authorList>
            <person name="Tanno H."/>
            <person name="Fujii T."/>
            <person name="Hirano K."/>
            <person name="Maeno S."/>
            <person name="Tonozuka T."/>
            <person name="Sakamoto M."/>
            <person name="Ohkuma M."/>
            <person name="Tochio T."/>
            <person name="Endo A."/>
        </authorList>
    </citation>
    <scope>NUCLEOTIDE SEQUENCE</scope>
    <source>
        <strain evidence="12">JCM 17466</strain>
    </source>
</reference>
<organism evidence="12 13">
    <name type="scientific">Anaerostipes butyraticus</name>
    <dbReference type="NCBI Taxonomy" id="645466"/>
    <lineage>
        <taxon>Bacteria</taxon>
        <taxon>Bacillati</taxon>
        <taxon>Bacillota</taxon>
        <taxon>Clostridia</taxon>
        <taxon>Lachnospirales</taxon>
        <taxon>Lachnospiraceae</taxon>
        <taxon>Anaerostipes</taxon>
    </lineage>
</organism>
<dbReference type="InterPro" id="IPR003439">
    <property type="entry name" value="ABC_transporter-like_ATP-bd"/>
</dbReference>
<dbReference type="InterPro" id="IPR017871">
    <property type="entry name" value="ABC_transporter-like_CS"/>
</dbReference>